<sequence length="348" mass="39837">MNWIPFLVFAIHVVLIAGFVQKCPNREQFDVVAELNCPGNLDLFHCLPVLPDCNNVIFICKPPKWFVNGTFPVWSPKYEKITSVPCENNRYQELPYKSNDRFAFKCSMGKNFCTEKGQTKLLHNLKTEDNLCFCSDGYTFLTEPKNGTYCNPDVENCTCIWEGIGNQTDKGKELSKKSEYKFQSKYAVLIAVLVCAILYLSVVIFKIVRAKSKENDIQITLDSVISCKTICPLSFNQRTVTDSEMVTVKSGEEQSFQVSETCCFIMWPISRQKDTKDQHREYIKSTETNLIDDMVIKPNETLQINKSVDNADEANCVVTWGNQQGMKLGIKKLPQSVDVYIEIFHWLK</sequence>
<proteinExistence type="predicted"/>
<organism evidence="3 4">
    <name type="scientific">Mytilus coruscus</name>
    <name type="common">Sea mussel</name>
    <dbReference type="NCBI Taxonomy" id="42192"/>
    <lineage>
        <taxon>Eukaryota</taxon>
        <taxon>Metazoa</taxon>
        <taxon>Spiralia</taxon>
        <taxon>Lophotrochozoa</taxon>
        <taxon>Mollusca</taxon>
        <taxon>Bivalvia</taxon>
        <taxon>Autobranchia</taxon>
        <taxon>Pteriomorphia</taxon>
        <taxon>Mytilida</taxon>
        <taxon>Mytiloidea</taxon>
        <taxon>Mytilidae</taxon>
        <taxon>Mytilinae</taxon>
        <taxon>Mytilus</taxon>
    </lineage>
</organism>
<keyword evidence="1" id="KW-0812">Transmembrane</keyword>
<evidence type="ECO:0000313" key="4">
    <source>
        <dbReference type="Proteomes" id="UP000507470"/>
    </source>
</evidence>
<reference evidence="3 4" key="1">
    <citation type="submission" date="2020-06" db="EMBL/GenBank/DDBJ databases">
        <authorList>
            <person name="Li R."/>
            <person name="Bekaert M."/>
        </authorList>
    </citation>
    <scope>NUCLEOTIDE SEQUENCE [LARGE SCALE GENOMIC DNA]</scope>
    <source>
        <strain evidence="4">wild</strain>
    </source>
</reference>
<dbReference type="OrthoDB" id="10330595at2759"/>
<dbReference type="EMBL" id="CACVKT020003737">
    <property type="protein sequence ID" value="CAC5385539.1"/>
    <property type="molecule type" value="Genomic_DNA"/>
</dbReference>
<keyword evidence="2" id="KW-0732">Signal</keyword>
<feature type="transmembrane region" description="Helical" evidence="1">
    <location>
        <begin position="186"/>
        <end position="208"/>
    </location>
</feature>
<feature type="chain" id="PRO_5026952504" evidence="2">
    <location>
        <begin position="19"/>
        <end position="348"/>
    </location>
</feature>
<protein>
    <submittedName>
        <fullName evidence="3">Uncharacterized protein</fullName>
    </submittedName>
</protein>
<name>A0A6J8BS38_MYTCO</name>
<dbReference type="AlphaFoldDB" id="A0A6J8BS38"/>
<evidence type="ECO:0000313" key="3">
    <source>
        <dbReference type="EMBL" id="CAC5385539.1"/>
    </source>
</evidence>
<keyword evidence="1" id="KW-0472">Membrane</keyword>
<feature type="signal peptide" evidence="2">
    <location>
        <begin position="1"/>
        <end position="18"/>
    </location>
</feature>
<keyword evidence="4" id="KW-1185">Reference proteome</keyword>
<dbReference type="Proteomes" id="UP000507470">
    <property type="component" value="Unassembled WGS sequence"/>
</dbReference>
<accession>A0A6J8BS38</accession>
<evidence type="ECO:0000256" key="1">
    <source>
        <dbReference type="SAM" id="Phobius"/>
    </source>
</evidence>
<keyword evidence="1" id="KW-1133">Transmembrane helix</keyword>
<gene>
    <name evidence="3" type="ORF">MCOR_21075</name>
</gene>
<evidence type="ECO:0000256" key="2">
    <source>
        <dbReference type="SAM" id="SignalP"/>
    </source>
</evidence>